<feature type="active site" description="Proton donor/acceptor" evidence="3">
    <location>
        <position position="81"/>
    </location>
</feature>
<protein>
    <submittedName>
        <fullName evidence="5">Histidine phosphatase family protein</fullName>
    </submittedName>
</protein>
<dbReference type="PIRSF" id="PIRSF000709">
    <property type="entry name" value="6PFK_2-Ptase"/>
    <property type="match status" value="1"/>
</dbReference>
<feature type="active site" description="Tele-phosphohistidine intermediate" evidence="3">
    <location>
        <position position="8"/>
    </location>
</feature>
<evidence type="ECO:0000256" key="3">
    <source>
        <dbReference type="PIRSR" id="PIRSR613078-1"/>
    </source>
</evidence>
<dbReference type="PANTHER" id="PTHR48100:SF1">
    <property type="entry name" value="HISTIDINE PHOSPHATASE FAMILY PROTEIN-RELATED"/>
    <property type="match status" value="1"/>
</dbReference>
<dbReference type="PANTHER" id="PTHR48100">
    <property type="entry name" value="BROAD-SPECIFICITY PHOSPHATASE YOR283W-RELATED"/>
    <property type="match status" value="1"/>
</dbReference>
<comment type="caution">
    <text evidence="5">The sequence shown here is derived from an EMBL/GenBank/DDBJ whole genome shotgun (WGS) entry which is preliminary data.</text>
</comment>
<dbReference type="PROSITE" id="PS00175">
    <property type="entry name" value="PG_MUTASE"/>
    <property type="match status" value="1"/>
</dbReference>
<dbReference type="Pfam" id="PF00300">
    <property type="entry name" value="His_Phos_1"/>
    <property type="match status" value="1"/>
</dbReference>
<dbReference type="InterPro" id="IPR001345">
    <property type="entry name" value="PG/BPGM_mutase_AS"/>
</dbReference>
<keyword evidence="2" id="KW-0413">Isomerase</keyword>
<evidence type="ECO:0000256" key="1">
    <source>
        <dbReference type="ARBA" id="ARBA00023152"/>
    </source>
</evidence>
<evidence type="ECO:0000256" key="2">
    <source>
        <dbReference type="ARBA" id="ARBA00023235"/>
    </source>
</evidence>
<proteinExistence type="predicted"/>
<dbReference type="GO" id="GO:0005737">
    <property type="term" value="C:cytoplasm"/>
    <property type="evidence" value="ECO:0007669"/>
    <property type="project" value="TreeGrafter"/>
</dbReference>
<dbReference type="CDD" id="cd07067">
    <property type="entry name" value="HP_PGM_like"/>
    <property type="match status" value="1"/>
</dbReference>
<keyword evidence="1" id="KW-0324">Glycolysis</keyword>
<sequence length="213" mass="23011">MRLSVVRHGQTAWNAELRAQGHADIPLDAIGIDQAHCLAESMRGLPTVEVVASDLARAAETARIVAEALGSPLRLDPALRERSFGDWEGLTFEDLFQRSSQDQVRLGLDAFHVRPPGGESFADVWDRLGAIVEQLFSAEGDRLVVGHGGANALMLARLLKGSLETSRAFRFGNASLSELQRRPDGLFQLVRYNDTSHLTLAGALSGGIDGASR</sequence>
<evidence type="ECO:0000256" key="4">
    <source>
        <dbReference type="PIRSR" id="PIRSR613078-2"/>
    </source>
</evidence>
<evidence type="ECO:0000313" key="5">
    <source>
        <dbReference type="EMBL" id="MBI1755738.1"/>
    </source>
</evidence>
<dbReference type="SMART" id="SM00855">
    <property type="entry name" value="PGAM"/>
    <property type="match status" value="1"/>
</dbReference>
<feature type="binding site" evidence="4">
    <location>
        <position position="57"/>
    </location>
    <ligand>
        <name>substrate</name>
    </ligand>
</feature>
<evidence type="ECO:0000313" key="6">
    <source>
        <dbReference type="Proteomes" id="UP000727962"/>
    </source>
</evidence>
<name>A0A931LQR4_FIMGI</name>
<dbReference type="InterPro" id="IPR050275">
    <property type="entry name" value="PGM_Phosphatase"/>
</dbReference>
<dbReference type="EMBL" id="JACOSL010000008">
    <property type="protein sequence ID" value="MBI1755738.1"/>
    <property type="molecule type" value="Genomic_DNA"/>
</dbReference>
<dbReference type="GO" id="GO:0016791">
    <property type="term" value="F:phosphatase activity"/>
    <property type="evidence" value="ECO:0007669"/>
    <property type="project" value="TreeGrafter"/>
</dbReference>
<feature type="binding site" evidence="4">
    <location>
        <begin position="7"/>
        <end position="14"/>
    </location>
    <ligand>
        <name>substrate</name>
    </ligand>
</feature>
<dbReference type="AlphaFoldDB" id="A0A931LQR4"/>
<gene>
    <name evidence="5" type="ORF">HYR64_01360</name>
</gene>
<dbReference type="Proteomes" id="UP000727962">
    <property type="component" value="Unassembled WGS sequence"/>
</dbReference>
<dbReference type="Gene3D" id="3.40.50.1240">
    <property type="entry name" value="Phosphoglycerate mutase-like"/>
    <property type="match status" value="1"/>
</dbReference>
<accession>A0A931LQR4</accession>
<dbReference type="InterPro" id="IPR029033">
    <property type="entry name" value="His_PPase_superfam"/>
</dbReference>
<reference evidence="5" key="1">
    <citation type="submission" date="2020-07" db="EMBL/GenBank/DDBJ databases">
        <title>Huge and variable diversity of episymbiotic CPR bacteria and DPANN archaea in groundwater ecosystems.</title>
        <authorList>
            <person name="He C.Y."/>
            <person name="Keren R."/>
            <person name="Whittaker M."/>
            <person name="Farag I.F."/>
            <person name="Doudna J."/>
            <person name="Cate J.H.D."/>
            <person name="Banfield J.F."/>
        </authorList>
    </citation>
    <scope>NUCLEOTIDE SEQUENCE</scope>
    <source>
        <strain evidence="5">NC_groundwater_17_Pr7_B-0.1um_64_12</strain>
    </source>
</reference>
<dbReference type="SUPFAM" id="SSF53254">
    <property type="entry name" value="Phosphoglycerate mutase-like"/>
    <property type="match status" value="1"/>
</dbReference>
<organism evidence="5 6">
    <name type="scientific">Fimbriimonas ginsengisoli</name>
    <dbReference type="NCBI Taxonomy" id="1005039"/>
    <lineage>
        <taxon>Bacteria</taxon>
        <taxon>Bacillati</taxon>
        <taxon>Armatimonadota</taxon>
        <taxon>Fimbriimonadia</taxon>
        <taxon>Fimbriimonadales</taxon>
        <taxon>Fimbriimonadaceae</taxon>
        <taxon>Fimbriimonas</taxon>
    </lineage>
</organism>
<dbReference type="InterPro" id="IPR013078">
    <property type="entry name" value="His_Pase_superF_clade-1"/>
</dbReference>